<evidence type="ECO:0000313" key="2">
    <source>
        <dbReference type="Proteomes" id="UP001157125"/>
    </source>
</evidence>
<keyword evidence="2" id="KW-1185">Reference proteome</keyword>
<organism evidence="1 2">
    <name type="scientific">Demequina litorisediminis</name>
    <dbReference type="NCBI Taxonomy" id="1849022"/>
    <lineage>
        <taxon>Bacteria</taxon>
        <taxon>Bacillati</taxon>
        <taxon>Actinomycetota</taxon>
        <taxon>Actinomycetes</taxon>
        <taxon>Micrococcales</taxon>
        <taxon>Demequinaceae</taxon>
        <taxon>Demequina</taxon>
    </lineage>
</organism>
<sequence>MDFLLNDPEAGALMLSDRGLAANTDVREAVAAELDPLDQQAAEFLADIEDEIVDGPPAPPNGAADVPEITGRINEQVLFDTLGAADAAAQFTSEANAAIGQ</sequence>
<accession>A0ABQ6IFR2</accession>
<dbReference type="Gene3D" id="3.40.190.10">
    <property type="entry name" value="Periplasmic binding protein-like II"/>
    <property type="match status" value="2"/>
</dbReference>
<proteinExistence type="predicted"/>
<dbReference type="EMBL" id="BSUN01000001">
    <property type="protein sequence ID" value="GMA35583.1"/>
    <property type="molecule type" value="Genomic_DNA"/>
</dbReference>
<name>A0ABQ6IFR2_9MICO</name>
<evidence type="ECO:0000313" key="1">
    <source>
        <dbReference type="EMBL" id="GMA35583.1"/>
    </source>
</evidence>
<comment type="caution">
    <text evidence="1">The sequence shown here is derived from an EMBL/GenBank/DDBJ whole genome shotgun (WGS) entry which is preliminary data.</text>
</comment>
<protein>
    <submittedName>
        <fullName evidence="1">Uncharacterized protein</fullName>
    </submittedName>
</protein>
<dbReference type="Proteomes" id="UP001157125">
    <property type="component" value="Unassembled WGS sequence"/>
</dbReference>
<reference evidence="2" key="1">
    <citation type="journal article" date="2019" name="Int. J. Syst. Evol. Microbiol.">
        <title>The Global Catalogue of Microorganisms (GCM) 10K type strain sequencing project: providing services to taxonomists for standard genome sequencing and annotation.</title>
        <authorList>
            <consortium name="The Broad Institute Genomics Platform"/>
            <consortium name="The Broad Institute Genome Sequencing Center for Infectious Disease"/>
            <person name="Wu L."/>
            <person name="Ma J."/>
        </authorList>
    </citation>
    <scope>NUCLEOTIDE SEQUENCE [LARGE SCALE GENOMIC DNA]</scope>
    <source>
        <strain evidence="2">NBRC 112299</strain>
    </source>
</reference>
<gene>
    <name evidence="1" type="ORF">GCM10025876_17870</name>
</gene>